<sequence>MSLLLLRVDSRCVSVHPPIPVLVHALATAAQLVAMAETGTDAAVAATTIGKVVLCEQVTCDDGGGK</sequence>
<reference evidence="1 2" key="1">
    <citation type="journal article" date="2014" name="Agronomy (Basel)">
        <title>A Draft Genome Sequence for Ensete ventricosum, the Drought-Tolerant Tree Against Hunger.</title>
        <authorList>
            <person name="Harrison J."/>
            <person name="Moore K.A."/>
            <person name="Paszkiewicz K."/>
            <person name="Jones T."/>
            <person name="Grant M."/>
            <person name="Ambacheew D."/>
            <person name="Muzemil S."/>
            <person name="Studholme D.J."/>
        </authorList>
    </citation>
    <scope>NUCLEOTIDE SEQUENCE [LARGE SCALE GENOMIC DNA]</scope>
</reference>
<comment type="caution">
    <text evidence="1">The sequence shown here is derived from an EMBL/GenBank/DDBJ whole genome shotgun (WGS) entry which is preliminary data.</text>
</comment>
<evidence type="ECO:0000313" key="2">
    <source>
        <dbReference type="Proteomes" id="UP000287651"/>
    </source>
</evidence>
<dbReference type="AlphaFoldDB" id="A0A426X7L2"/>
<dbReference type="Proteomes" id="UP000287651">
    <property type="component" value="Unassembled WGS sequence"/>
</dbReference>
<organism evidence="1 2">
    <name type="scientific">Ensete ventricosum</name>
    <name type="common">Abyssinian banana</name>
    <name type="synonym">Musa ensete</name>
    <dbReference type="NCBI Taxonomy" id="4639"/>
    <lineage>
        <taxon>Eukaryota</taxon>
        <taxon>Viridiplantae</taxon>
        <taxon>Streptophyta</taxon>
        <taxon>Embryophyta</taxon>
        <taxon>Tracheophyta</taxon>
        <taxon>Spermatophyta</taxon>
        <taxon>Magnoliopsida</taxon>
        <taxon>Liliopsida</taxon>
        <taxon>Zingiberales</taxon>
        <taxon>Musaceae</taxon>
        <taxon>Ensete</taxon>
    </lineage>
</organism>
<evidence type="ECO:0000313" key="1">
    <source>
        <dbReference type="EMBL" id="RRT35430.1"/>
    </source>
</evidence>
<dbReference type="EMBL" id="AMZH03025073">
    <property type="protein sequence ID" value="RRT35430.1"/>
    <property type="molecule type" value="Genomic_DNA"/>
</dbReference>
<accession>A0A426X7L2</accession>
<name>A0A426X7L2_ENSVE</name>
<proteinExistence type="predicted"/>
<protein>
    <submittedName>
        <fullName evidence="1">Uncharacterized protein</fullName>
    </submittedName>
</protein>
<gene>
    <name evidence="1" type="ORF">B296_00045399</name>
</gene>